<accession>A0A0R1X7C7</accession>
<dbReference type="Proteomes" id="UP000051412">
    <property type="component" value="Unassembled WGS sequence"/>
</dbReference>
<reference evidence="2 3" key="1">
    <citation type="journal article" date="2015" name="Genome Announc.">
        <title>Expanding the biotechnology potential of lactobacilli through comparative genomics of 213 strains and associated genera.</title>
        <authorList>
            <person name="Sun Z."/>
            <person name="Harris H.M."/>
            <person name="McCann A."/>
            <person name="Guo C."/>
            <person name="Argimon S."/>
            <person name="Zhang W."/>
            <person name="Yang X."/>
            <person name="Jeffery I.B."/>
            <person name="Cooney J.C."/>
            <person name="Kagawa T.F."/>
            <person name="Liu W."/>
            <person name="Song Y."/>
            <person name="Salvetti E."/>
            <person name="Wrobel A."/>
            <person name="Rasinkangas P."/>
            <person name="Parkhill J."/>
            <person name="Rea M.C."/>
            <person name="O'Sullivan O."/>
            <person name="Ritari J."/>
            <person name="Douillard F.P."/>
            <person name="Paul Ross R."/>
            <person name="Yang R."/>
            <person name="Briner A.E."/>
            <person name="Felis G.E."/>
            <person name="de Vos W.M."/>
            <person name="Barrangou R."/>
            <person name="Klaenhammer T.R."/>
            <person name="Caufield P.W."/>
            <person name="Cui Y."/>
            <person name="Zhang H."/>
            <person name="O'Toole P.W."/>
        </authorList>
    </citation>
    <scope>NUCLEOTIDE SEQUENCE [LARGE SCALE GENOMIC DNA]</scope>
    <source>
        <strain evidence="2 3">DSM 6035</strain>
    </source>
</reference>
<keyword evidence="1" id="KW-0472">Membrane</keyword>
<protein>
    <recommendedName>
        <fullName evidence="4">Competence protein ComGF</fullName>
    </recommendedName>
</protein>
<proteinExistence type="predicted"/>
<feature type="transmembrane region" description="Helical" evidence="1">
    <location>
        <begin position="6"/>
        <end position="30"/>
    </location>
</feature>
<dbReference type="EMBL" id="AZGM01000093">
    <property type="protein sequence ID" value="KRM26186.1"/>
    <property type="molecule type" value="Genomic_DNA"/>
</dbReference>
<dbReference type="STRING" id="1423782.FD32_GL000518"/>
<dbReference type="OrthoDB" id="2326913at2"/>
<dbReference type="GO" id="GO:0030420">
    <property type="term" value="P:establishment of competence for transformation"/>
    <property type="evidence" value="ECO:0007669"/>
    <property type="project" value="UniProtKB-KW"/>
</dbReference>
<name>A0A0R1X7C7_9LACO</name>
<keyword evidence="3" id="KW-1185">Reference proteome</keyword>
<keyword evidence="1" id="KW-0812">Transmembrane</keyword>
<dbReference type="RefSeq" id="WP_047769651.1">
    <property type="nucleotide sequence ID" value="NZ_AZGM01000093.1"/>
</dbReference>
<organism evidence="2 3">
    <name type="scientific">Limosilactobacillus panis DSM 6035</name>
    <dbReference type="NCBI Taxonomy" id="1423782"/>
    <lineage>
        <taxon>Bacteria</taxon>
        <taxon>Bacillati</taxon>
        <taxon>Bacillota</taxon>
        <taxon>Bacilli</taxon>
        <taxon>Lactobacillales</taxon>
        <taxon>Lactobacillaceae</taxon>
        <taxon>Limosilactobacillus</taxon>
    </lineage>
</organism>
<dbReference type="GO" id="GO:0009986">
    <property type="term" value="C:cell surface"/>
    <property type="evidence" value="ECO:0007669"/>
    <property type="project" value="UniProtKB-SubCell"/>
</dbReference>
<comment type="caution">
    <text evidence="2">The sequence shown here is derived from an EMBL/GenBank/DDBJ whole genome shotgun (WGS) entry which is preliminary data.</text>
</comment>
<sequence length="144" mass="16562">MKKRAAFTLIECVAALLVTTIVIILAGMTISSLRSVTRQSLDQPLDWIICLQELESPRHAYALVSVRDNTVVLRDQHTDRLYELCAQKRLYLRAQKDGGYMPVFSGIHDQKTVFRQLDQQRVYIKVERTNGEVLTGYLCFRKDS</sequence>
<evidence type="ECO:0000313" key="2">
    <source>
        <dbReference type="EMBL" id="KRM26186.1"/>
    </source>
</evidence>
<evidence type="ECO:0000256" key="1">
    <source>
        <dbReference type="SAM" id="Phobius"/>
    </source>
</evidence>
<dbReference type="AlphaFoldDB" id="A0A0R1X7C7"/>
<dbReference type="PATRIC" id="fig|1423782.4.peg.531"/>
<keyword evidence="1" id="KW-1133">Transmembrane helix</keyword>
<evidence type="ECO:0000313" key="3">
    <source>
        <dbReference type="Proteomes" id="UP000051412"/>
    </source>
</evidence>
<evidence type="ECO:0008006" key="4">
    <source>
        <dbReference type="Google" id="ProtNLM"/>
    </source>
</evidence>
<gene>
    <name evidence="2" type="ORF">FD32_GL000518</name>
</gene>